<organism evidence="2 3">
    <name type="scientific">Cirrhinus molitorella</name>
    <name type="common">mud carp</name>
    <dbReference type="NCBI Taxonomy" id="172907"/>
    <lineage>
        <taxon>Eukaryota</taxon>
        <taxon>Metazoa</taxon>
        <taxon>Chordata</taxon>
        <taxon>Craniata</taxon>
        <taxon>Vertebrata</taxon>
        <taxon>Euteleostomi</taxon>
        <taxon>Actinopterygii</taxon>
        <taxon>Neopterygii</taxon>
        <taxon>Teleostei</taxon>
        <taxon>Ostariophysi</taxon>
        <taxon>Cypriniformes</taxon>
        <taxon>Cyprinidae</taxon>
        <taxon>Labeoninae</taxon>
        <taxon>Labeonini</taxon>
        <taxon>Cirrhinus</taxon>
    </lineage>
</organism>
<evidence type="ECO:0000256" key="1">
    <source>
        <dbReference type="SAM" id="MobiDB-lite"/>
    </source>
</evidence>
<dbReference type="EMBL" id="JAUYZG010000021">
    <property type="protein sequence ID" value="KAK2874879.1"/>
    <property type="molecule type" value="Genomic_DNA"/>
</dbReference>
<keyword evidence="3" id="KW-1185">Reference proteome</keyword>
<feature type="compositionally biased region" description="Basic and acidic residues" evidence="1">
    <location>
        <begin position="229"/>
        <end position="262"/>
    </location>
</feature>
<dbReference type="Proteomes" id="UP001187343">
    <property type="component" value="Unassembled WGS sequence"/>
</dbReference>
<comment type="caution">
    <text evidence="2">The sequence shown here is derived from an EMBL/GenBank/DDBJ whole genome shotgun (WGS) entry which is preliminary data.</text>
</comment>
<feature type="region of interest" description="Disordered" evidence="1">
    <location>
        <begin position="227"/>
        <end position="292"/>
    </location>
</feature>
<feature type="compositionally biased region" description="Basic and acidic residues" evidence="1">
    <location>
        <begin position="280"/>
        <end position="292"/>
    </location>
</feature>
<proteinExistence type="predicted"/>
<evidence type="ECO:0000313" key="3">
    <source>
        <dbReference type="Proteomes" id="UP001187343"/>
    </source>
</evidence>
<evidence type="ECO:0000313" key="2">
    <source>
        <dbReference type="EMBL" id="KAK2874879.1"/>
    </source>
</evidence>
<feature type="compositionally biased region" description="Basic residues" evidence="1">
    <location>
        <begin position="24"/>
        <end position="35"/>
    </location>
</feature>
<gene>
    <name evidence="2" type="ORF">Q8A67_022032</name>
</gene>
<protein>
    <submittedName>
        <fullName evidence="2">Uncharacterized protein</fullName>
    </submittedName>
</protein>
<dbReference type="AlphaFoldDB" id="A0AA88PB17"/>
<feature type="region of interest" description="Disordered" evidence="1">
    <location>
        <begin position="1"/>
        <end position="48"/>
    </location>
</feature>
<accession>A0AA88PB17</accession>
<reference evidence="2" key="1">
    <citation type="submission" date="2023-08" db="EMBL/GenBank/DDBJ databases">
        <title>Chromosome-level Genome Assembly of mud carp (Cirrhinus molitorella).</title>
        <authorList>
            <person name="Liu H."/>
        </authorList>
    </citation>
    <scope>NUCLEOTIDE SEQUENCE</scope>
    <source>
        <strain evidence="2">Prfri</strain>
        <tissue evidence="2">Muscle</tissue>
    </source>
</reference>
<feature type="compositionally biased region" description="Basic and acidic residues" evidence="1">
    <location>
        <begin position="76"/>
        <end position="87"/>
    </location>
</feature>
<sequence>MAHAQRGQGRKAVVPHLERDSNKTRRCHGNRRRATPHPLSREETPRSISLSLSLSRSVFERGKWPSASDPCRSRRLASERGPDKEPVNDNEANVCEREGKREEIREDSCKPALFLNRPIGKERERASESEDERGCRLNHHHLRHFTTPFLLARGSECGTGRPTLFPLPHSRPPPADLLLQMNSFIFFCPFVIFMSTSLRLIIIFLFSLLLSPLVLFSELSHTPLSHSFCHGEGRENDRPTGRESKRGTAVRRELRPDVELRATRSRCPPDGLSQADNSEEGERRKELCGKPH</sequence>
<feature type="region of interest" description="Disordered" evidence="1">
    <location>
        <begin position="62"/>
        <end position="94"/>
    </location>
</feature>
<name>A0AA88PB17_9TELE</name>